<comment type="cofactor">
    <cofactor evidence="1">
        <name>Mn(2+)</name>
        <dbReference type="ChEBI" id="CHEBI:29035"/>
    </cofactor>
</comment>
<feature type="active site" description="Proton acceptor" evidence="6">
    <location>
        <position position="236"/>
    </location>
</feature>
<evidence type="ECO:0000256" key="8">
    <source>
        <dbReference type="PIRSR" id="PIRSR604808-3"/>
    </source>
</evidence>
<dbReference type="PROSITE" id="PS51435">
    <property type="entry name" value="AP_NUCLEASE_F1_4"/>
    <property type="match status" value="1"/>
</dbReference>
<dbReference type="GO" id="GO:0046872">
    <property type="term" value="F:metal ion binding"/>
    <property type="evidence" value="ECO:0007669"/>
    <property type="project" value="UniProtKB-KW"/>
</dbReference>
<feature type="domain" description="Endonuclease/exonuclease/phosphatase" evidence="9">
    <location>
        <begin position="4"/>
        <end position="218"/>
    </location>
</feature>
<dbReference type="PANTHER" id="PTHR22748">
    <property type="entry name" value="AP ENDONUCLEASE"/>
    <property type="match status" value="1"/>
</dbReference>
<evidence type="ECO:0000256" key="5">
    <source>
        <dbReference type="ARBA" id="ARBA00022842"/>
    </source>
</evidence>
<dbReference type="GO" id="GO:0008081">
    <property type="term" value="F:phosphoric diester hydrolase activity"/>
    <property type="evidence" value="ECO:0007669"/>
    <property type="project" value="TreeGrafter"/>
</dbReference>
<dbReference type="Pfam" id="PF03372">
    <property type="entry name" value="Exo_endo_phos"/>
    <property type="match status" value="1"/>
</dbReference>
<accession>A0A1G5WJI9</accession>
<feature type="binding site" evidence="7">
    <location>
        <position position="235"/>
    </location>
    <ligand>
        <name>Mg(2+)</name>
        <dbReference type="ChEBI" id="CHEBI:18420"/>
        <label>1</label>
    </ligand>
</feature>
<dbReference type="GO" id="GO:0008311">
    <property type="term" value="F:double-stranded DNA 3'-5' DNA exonuclease activity"/>
    <property type="evidence" value="ECO:0007669"/>
    <property type="project" value="TreeGrafter"/>
</dbReference>
<dbReference type="InterPro" id="IPR036691">
    <property type="entry name" value="Endo/exonu/phosph_ase_sf"/>
</dbReference>
<feature type="site" description="Important for catalytic activity" evidence="8">
    <location>
        <position position="210"/>
    </location>
</feature>
<dbReference type="InterPro" id="IPR004808">
    <property type="entry name" value="AP_endonuc_1"/>
</dbReference>
<feature type="binding site" evidence="7">
    <location>
        <position position="7"/>
    </location>
    <ligand>
        <name>Mg(2+)</name>
        <dbReference type="ChEBI" id="CHEBI:18420"/>
        <label>1</label>
    </ligand>
</feature>
<gene>
    <name evidence="10" type="ORF">SAMN02910315_01432</name>
</gene>
<reference evidence="10 11" key="1">
    <citation type="submission" date="2016-10" db="EMBL/GenBank/DDBJ databases">
        <authorList>
            <person name="Varghese N."/>
            <person name="Submissions S."/>
        </authorList>
    </citation>
    <scope>NUCLEOTIDE SEQUENCE [LARGE SCALE GENOMIC DNA]</scope>
    <source>
        <strain evidence="10 11">DSM 16643</strain>
    </source>
</reference>
<dbReference type="PROSITE" id="PS00726">
    <property type="entry name" value="AP_NUCLEASE_F1_1"/>
    <property type="match status" value="1"/>
</dbReference>
<dbReference type="GO" id="GO:0003677">
    <property type="term" value="F:DNA binding"/>
    <property type="evidence" value="ECO:0007669"/>
    <property type="project" value="InterPro"/>
</dbReference>
<evidence type="ECO:0000313" key="10">
    <source>
        <dbReference type="EMBL" id="SDA57687.1"/>
    </source>
</evidence>
<evidence type="ECO:0000256" key="1">
    <source>
        <dbReference type="ARBA" id="ARBA00001936"/>
    </source>
</evidence>
<dbReference type="NCBIfam" id="TIGR00195">
    <property type="entry name" value="exoDNase_III"/>
    <property type="match status" value="1"/>
</dbReference>
<protein>
    <submittedName>
        <fullName evidence="10">Exodeoxyribonuclease III</fullName>
    </submittedName>
</protein>
<dbReference type="RefSeq" id="WP_188118108.1">
    <property type="nucleotide sequence ID" value="NZ_FMXB01000010.1"/>
</dbReference>
<comment type="similarity">
    <text evidence="2">Belongs to the DNA repair enzymes AP/ExoA family.</text>
</comment>
<feature type="binding site" evidence="7">
    <location>
        <position position="36"/>
    </location>
    <ligand>
        <name>Mg(2+)</name>
        <dbReference type="ChEBI" id="CHEBI:18420"/>
        <label>1</label>
    </ligand>
</feature>
<evidence type="ECO:0000256" key="3">
    <source>
        <dbReference type="ARBA" id="ARBA00022723"/>
    </source>
</evidence>
<evidence type="ECO:0000313" key="11">
    <source>
        <dbReference type="Proteomes" id="UP000323439"/>
    </source>
</evidence>
<dbReference type="AlphaFoldDB" id="A0A1G5WJI9"/>
<dbReference type="EMBL" id="FMXB01000010">
    <property type="protein sequence ID" value="SDA57687.1"/>
    <property type="molecule type" value="Genomic_DNA"/>
</dbReference>
<proteinExistence type="inferred from homology"/>
<dbReference type="PROSITE" id="PS00728">
    <property type="entry name" value="AP_NUCLEASE_F1_3"/>
    <property type="match status" value="1"/>
</dbReference>
<comment type="cofactor">
    <cofactor evidence="7">
        <name>Mg(2+)</name>
        <dbReference type="ChEBI" id="CHEBI:18420"/>
    </cofactor>
    <cofactor evidence="7">
        <name>Mn(2+)</name>
        <dbReference type="ChEBI" id="CHEBI:29035"/>
    </cofactor>
    <text evidence="7">Probably binds two magnesium or manganese ions per subunit.</text>
</comment>
<sequence length="418" mass="48840">MKIISWNVNGIKSVYESGNLNELIKSENPDILCIQEIKTENVPNLDGYVLYSYPAIKSSNFYGTAIYSKTEPLSVKMGFDDEEFDAEGRVIRFEFEGFILFNVYSPSGAGSKEKLNRKYRFYDEFSEYFRNSEKPVIVCGDFNRMAAEIDAKRPELMKNKSGFMPEEQDWFNEILKEYIDAFRKFHPEGDNYTWWKNKKLKAENRGIRLDYFLVSKALGKNLNDCYIIKDQTEFDHVPLVLDISYCRVCGALNKRGNEFCDYCGIKLSADDSEDPINEDKVEIDKDKIILLDLNYTLIANSKEIWNYPLEKKIKSQRYETDLIELIKDNYVILITASPYKRSHKILRDIVEKTGFSVDESYWNFGAQPPQVKKYWMENEVIPKHGDDMSKYLAIESNPNTRRMYKKLGIEARPKGDFI</sequence>
<dbReference type="InterPro" id="IPR020847">
    <property type="entry name" value="AP_endonuclease_F1_BS"/>
</dbReference>
<feature type="site" description="Transition state stabilizer" evidence="8">
    <location>
        <position position="143"/>
    </location>
</feature>
<dbReference type="OrthoDB" id="146626at2157"/>
<feature type="binding site" evidence="7">
    <location>
        <position position="236"/>
    </location>
    <ligand>
        <name>Mg(2+)</name>
        <dbReference type="ChEBI" id="CHEBI:18420"/>
        <label>1</label>
    </ligand>
</feature>
<keyword evidence="11" id="KW-1185">Reference proteome</keyword>
<evidence type="ECO:0000256" key="6">
    <source>
        <dbReference type="PIRSR" id="PIRSR604808-1"/>
    </source>
</evidence>
<dbReference type="SUPFAM" id="SSF56219">
    <property type="entry name" value="DNase I-like"/>
    <property type="match status" value="1"/>
</dbReference>
<feature type="site" description="Interaction with DNA substrate" evidence="8">
    <location>
        <position position="236"/>
    </location>
</feature>
<organism evidence="10 11">
    <name type="scientific">Methanobrevibacter millerae</name>
    <dbReference type="NCBI Taxonomy" id="230361"/>
    <lineage>
        <taxon>Archaea</taxon>
        <taxon>Methanobacteriati</taxon>
        <taxon>Methanobacteriota</taxon>
        <taxon>Methanomada group</taxon>
        <taxon>Methanobacteria</taxon>
        <taxon>Methanobacteriales</taxon>
        <taxon>Methanobacteriaceae</taxon>
        <taxon>Methanobrevibacter</taxon>
    </lineage>
</organism>
<dbReference type="Gene3D" id="3.60.10.10">
    <property type="entry name" value="Endonuclease/exonuclease/phosphatase"/>
    <property type="match status" value="1"/>
</dbReference>
<feature type="active site" evidence="6">
    <location>
        <position position="104"/>
    </location>
</feature>
<feature type="active site" description="Proton donor/acceptor" evidence="6">
    <location>
        <position position="141"/>
    </location>
</feature>
<dbReference type="PANTHER" id="PTHR22748:SF6">
    <property type="entry name" value="DNA-(APURINIC OR APYRIMIDINIC SITE) ENDONUCLEASE"/>
    <property type="match status" value="1"/>
</dbReference>
<keyword evidence="5 7" id="KW-0460">Magnesium</keyword>
<dbReference type="Proteomes" id="UP000323439">
    <property type="component" value="Unassembled WGS sequence"/>
</dbReference>
<keyword evidence="7" id="KW-0464">Manganese</keyword>
<evidence type="ECO:0000256" key="7">
    <source>
        <dbReference type="PIRSR" id="PIRSR604808-2"/>
    </source>
</evidence>
<name>A0A1G5WJI9_9EURY</name>
<evidence type="ECO:0000259" key="9">
    <source>
        <dbReference type="Pfam" id="PF03372"/>
    </source>
</evidence>
<dbReference type="NCBIfam" id="TIGR00633">
    <property type="entry name" value="xth"/>
    <property type="match status" value="1"/>
</dbReference>
<evidence type="ECO:0000256" key="2">
    <source>
        <dbReference type="ARBA" id="ARBA00007092"/>
    </source>
</evidence>
<evidence type="ECO:0000256" key="4">
    <source>
        <dbReference type="ARBA" id="ARBA00022801"/>
    </source>
</evidence>
<dbReference type="InterPro" id="IPR005135">
    <property type="entry name" value="Endo/exonuclease/phosphatase"/>
</dbReference>
<dbReference type="InterPro" id="IPR020848">
    <property type="entry name" value="AP_endonuclease_F1_CS"/>
</dbReference>
<dbReference type="GO" id="GO:0006284">
    <property type="term" value="P:base-excision repair"/>
    <property type="evidence" value="ECO:0007669"/>
    <property type="project" value="TreeGrafter"/>
</dbReference>
<dbReference type="GO" id="GO:0003906">
    <property type="term" value="F:DNA-(apurinic or apyrimidinic site) endonuclease activity"/>
    <property type="evidence" value="ECO:0007669"/>
    <property type="project" value="TreeGrafter"/>
</dbReference>
<keyword evidence="3 7" id="KW-0479">Metal-binding</keyword>
<feature type="binding site" evidence="7">
    <location>
        <position position="143"/>
    </location>
    <ligand>
        <name>Mg(2+)</name>
        <dbReference type="ChEBI" id="CHEBI:18420"/>
        <label>1</label>
    </ligand>
</feature>
<keyword evidence="4" id="KW-0378">Hydrolase</keyword>
<feature type="binding site" evidence="7">
    <location>
        <position position="141"/>
    </location>
    <ligand>
        <name>Mg(2+)</name>
        <dbReference type="ChEBI" id="CHEBI:18420"/>
        <label>1</label>
    </ligand>
</feature>